<dbReference type="Proteomes" id="UP000030764">
    <property type="component" value="Unassembled WGS sequence"/>
</dbReference>
<dbReference type="PRINTS" id="PR02092">
    <property type="entry name" value="HEPBVIRUSXIP"/>
</dbReference>
<keyword evidence="5" id="KW-0458">Lysosome</keyword>
<comment type="subcellular location">
    <subcellularLocation>
        <location evidence="2">Cytoplasm</location>
    </subcellularLocation>
    <subcellularLocation>
        <location evidence="1">Lysosome</location>
    </subcellularLocation>
</comment>
<dbReference type="Pfam" id="PF16672">
    <property type="entry name" value="LAMTOR5"/>
    <property type="match status" value="1"/>
</dbReference>
<keyword evidence="4" id="KW-0963">Cytoplasm</keyword>
<dbReference type="InterPro" id="IPR024135">
    <property type="entry name" value="LAMTOR5"/>
</dbReference>
<name>A0A085MP70_9BILA</name>
<sequence>MEKSLQNLVADSCAKGGLSGCLCADEQGLCIAAHGTLNEECSSVVADLYNSAAKLQPAKTKNPVVCLEYASRVLRQVYFSQIRSLLLPRDNLTEQDGSEERASALRDDNHSVRSFALERSIRDLNT</sequence>
<reference evidence="7 8" key="1">
    <citation type="journal article" date="2014" name="Nat. Genet.">
        <title>Genome and transcriptome of the porcine whipworm Trichuris suis.</title>
        <authorList>
            <person name="Jex A.R."/>
            <person name="Nejsum P."/>
            <person name="Schwarz E.M."/>
            <person name="Hu L."/>
            <person name="Young N.D."/>
            <person name="Hall R.S."/>
            <person name="Korhonen P.K."/>
            <person name="Liao S."/>
            <person name="Thamsborg S."/>
            <person name="Xia J."/>
            <person name="Xu P."/>
            <person name="Wang S."/>
            <person name="Scheerlinck J.P."/>
            <person name="Hofmann A."/>
            <person name="Sternberg P.W."/>
            <person name="Wang J."/>
            <person name="Gasser R.B."/>
        </authorList>
    </citation>
    <scope>NUCLEOTIDE SEQUENCE [LARGE SCALE GENOMIC DNA]</scope>
    <source>
        <strain evidence="7">DCEP-RM93M</strain>
    </source>
</reference>
<dbReference type="EMBL" id="KL363182">
    <property type="protein sequence ID" value="KFD59016.1"/>
    <property type="molecule type" value="Genomic_DNA"/>
</dbReference>
<dbReference type="GO" id="GO:0005764">
    <property type="term" value="C:lysosome"/>
    <property type="evidence" value="ECO:0007669"/>
    <property type="project" value="UniProtKB-SubCell"/>
</dbReference>
<evidence type="ECO:0000256" key="4">
    <source>
        <dbReference type="ARBA" id="ARBA00022490"/>
    </source>
</evidence>
<protein>
    <recommendedName>
        <fullName evidence="6">Late endosomal/lysosomal adaptor and MAPK and MTOR activator 5</fullName>
    </recommendedName>
</protein>
<proteinExistence type="inferred from homology"/>
<evidence type="ECO:0000256" key="5">
    <source>
        <dbReference type="ARBA" id="ARBA00023228"/>
    </source>
</evidence>
<dbReference type="AlphaFoldDB" id="A0A085MP70"/>
<dbReference type="GO" id="GO:0071986">
    <property type="term" value="C:Ragulator complex"/>
    <property type="evidence" value="ECO:0007669"/>
    <property type="project" value="InterPro"/>
</dbReference>
<dbReference type="PANTHER" id="PTHR13342">
    <property type="entry name" value="RAGULATOR COMPLEX PROTEIN LAMTOR5"/>
    <property type="match status" value="1"/>
</dbReference>
<keyword evidence="8" id="KW-1185">Reference proteome</keyword>
<dbReference type="Gene3D" id="3.30.450.30">
    <property type="entry name" value="Dynein light chain 2a, cytoplasmic"/>
    <property type="match status" value="1"/>
</dbReference>
<accession>A0A085MP70</accession>
<evidence type="ECO:0000256" key="1">
    <source>
        <dbReference type="ARBA" id="ARBA00004371"/>
    </source>
</evidence>
<comment type="similarity">
    <text evidence="3">Belongs to the LAMTOR5 family.</text>
</comment>
<gene>
    <name evidence="7" type="ORF">M513_00179</name>
</gene>
<evidence type="ECO:0000256" key="2">
    <source>
        <dbReference type="ARBA" id="ARBA00004496"/>
    </source>
</evidence>
<evidence type="ECO:0000256" key="3">
    <source>
        <dbReference type="ARBA" id="ARBA00007795"/>
    </source>
</evidence>
<evidence type="ECO:0000256" key="6">
    <source>
        <dbReference type="ARBA" id="ARBA00032692"/>
    </source>
</evidence>
<dbReference type="GO" id="GO:0043066">
    <property type="term" value="P:negative regulation of apoptotic process"/>
    <property type="evidence" value="ECO:0007669"/>
    <property type="project" value="InterPro"/>
</dbReference>
<organism evidence="7 8">
    <name type="scientific">Trichuris suis</name>
    <name type="common">pig whipworm</name>
    <dbReference type="NCBI Taxonomy" id="68888"/>
    <lineage>
        <taxon>Eukaryota</taxon>
        <taxon>Metazoa</taxon>
        <taxon>Ecdysozoa</taxon>
        <taxon>Nematoda</taxon>
        <taxon>Enoplea</taxon>
        <taxon>Dorylaimia</taxon>
        <taxon>Trichinellida</taxon>
        <taxon>Trichuridae</taxon>
        <taxon>Trichuris</taxon>
    </lineage>
</organism>
<evidence type="ECO:0000313" key="7">
    <source>
        <dbReference type="EMBL" id="KFD59016.1"/>
    </source>
</evidence>
<dbReference type="GO" id="GO:0005085">
    <property type="term" value="F:guanyl-nucleotide exchange factor activity"/>
    <property type="evidence" value="ECO:0007669"/>
    <property type="project" value="TreeGrafter"/>
</dbReference>
<dbReference type="GO" id="GO:1904263">
    <property type="term" value="P:positive regulation of TORC1 signaling"/>
    <property type="evidence" value="ECO:0007669"/>
    <property type="project" value="TreeGrafter"/>
</dbReference>
<dbReference type="GO" id="GO:0071230">
    <property type="term" value="P:cellular response to amino acid stimulus"/>
    <property type="evidence" value="ECO:0007669"/>
    <property type="project" value="TreeGrafter"/>
</dbReference>
<evidence type="ECO:0000313" key="8">
    <source>
        <dbReference type="Proteomes" id="UP000030764"/>
    </source>
</evidence>
<dbReference type="PANTHER" id="PTHR13342:SF2">
    <property type="entry name" value="RAGULATOR COMPLEX PROTEIN LAMTOR5"/>
    <property type="match status" value="1"/>
</dbReference>